<evidence type="ECO:0000313" key="2">
    <source>
        <dbReference type="Proteomes" id="UP000192491"/>
    </source>
</evidence>
<dbReference type="AlphaFoldDB" id="A0A1Y1Q7E6"/>
<dbReference type="EMBL" id="MTEJ01000767">
    <property type="protein sequence ID" value="OQW98214.1"/>
    <property type="molecule type" value="Genomic_DNA"/>
</dbReference>
<accession>A0A1Y1Q7E6</accession>
<organism evidence="1 2">
    <name type="scientific">Thiothrix lacustris</name>
    <dbReference type="NCBI Taxonomy" id="525917"/>
    <lineage>
        <taxon>Bacteria</taxon>
        <taxon>Pseudomonadati</taxon>
        <taxon>Pseudomonadota</taxon>
        <taxon>Gammaproteobacteria</taxon>
        <taxon>Thiotrichales</taxon>
        <taxon>Thiotrichaceae</taxon>
        <taxon>Thiothrix</taxon>
    </lineage>
</organism>
<dbReference type="Proteomes" id="UP000192491">
    <property type="component" value="Unassembled WGS sequence"/>
</dbReference>
<protein>
    <submittedName>
        <fullName evidence="1">Uncharacterized protein</fullName>
    </submittedName>
</protein>
<evidence type="ECO:0000313" key="1">
    <source>
        <dbReference type="EMBL" id="OQW98214.1"/>
    </source>
</evidence>
<comment type="caution">
    <text evidence="1">The sequence shown here is derived from an EMBL/GenBank/DDBJ whole genome shotgun (WGS) entry which is preliminary data.</text>
</comment>
<gene>
    <name evidence="1" type="ORF">BWK73_53015</name>
</gene>
<reference evidence="1 2" key="1">
    <citation type="submission" date="2017-01" db="EMBL/GenBank/DDBJ databases">
        <title>Novel large sulfur bacteria in the metagenomes of groundwater-fed chemosynthetic microbial mats in the Lake Huron basin.</title>
        <authorList>
            <person name="Sharrar A.M."/>
            <person name="Flood B.E."/>
            <person name="Bailey J.V."/>
            <person name="Jones D.S."/>
            <person name="Biddanda B."/>
            <person name="Ruberg S.A."/>
            <person name="Marcus D.N."/>
            <person name="Dick G.J."/>
        </authorList>
    </citation>
    <scope>NUCLEOTIDE SEQUENCE [LARGE SCALE GENOMIC DNA]</scope>
    <source>
        <strain evidence="1">A8</strain>
    </source>
</reference>
<proteinExistence type="predicted"/>
<sequence>MQTTTYRLESCSVYSYRQRLYSLIFLNAVQQTVSEGNSQQDRNKMKKIVQFLQQIKTVLIFQKSITY</sequence>
<name>A0A1Y1Q7E6_9GAMM</name>